<evidence type="ECO:0000256" key="3">
    <source>
        <dbReference type="ARBA" id="ARBA00016612"/>
    </source>
</evidence>
<dbReference type="EMBL" id="MF568514">
    <property type="protein sequence ID" value="AWH02124.1"/>
    <property type="molecule type" value="Genomic_DNA"/>
</dbReference>
<evidence type="ECO:0000256" key="5">
    <source>
        <dbReference type="ARBA" id="ARBA00022967"/>
    </source>
</evidence>
<keyword evidence="7" id="KW-0520">NAD</keyword>
<dbReference type="Pfam" id="PF00420">
    <property type="entry name" value="Oxidored_q2"/>
    <property type="match status" value="1"/>
</dbReference>
<evidence type="ECO:0000256" key="2">
    <source>
        <dbReference type="ARBA" id="ARBA00010519"/>
    </source>
</evidence>
<keyword evidence="8 10" id="KW-0472">Membrane</keyword>
<accession>A0A343X865</accession>
<evidence type="ECO:0000256" key="8">
    <source>
        <dbReference type="ARBA" id="ARBA00023136"/>
    </source>
</evidence>
<proteinExistence type="inferred from homology"/>
<organism evidence="11">
    <name type="scientific">Falcidens acutargatus</name>
    <dbReference type="NCBI Taxonomy" id="2079778"/>
    <lineage>
        <taxon>Eukaryota</taxon>
        <taxon>Metazoa</taxon>
        <taxon>Spiralia</taxon>
        <taxon>Lophotrochozoa</taxon>
        <taxon>Mollusca</taxon>
        <taxon>Aplacophora</taxon>
        <taxon>Caudofoveata</taxon>
        <taxon>Chaetodermatida</taxon>
        <taxon>Chaetodermatidae</taxon>
        <taxon>Falcidens</taxon>
    </lineage>
</organism>
<evidence type="ECO:0000256" key="9">
    <source>
        <dbReference type="ARBA" id="ARBA00031586"/>
    </source>
</evidence>
<feature type="transmembrane region" description="Helical" evidence="10">
    <location>
        <begin position="31"/>
        <end position="49"/>
    </location>
</feature>
<keyword evidence="4 10" id="KW-0812">Transmembrane</keyword>
<evidence type="ECO:0000256" key="6">
    <source>
        <dbReference type="ARBA" id="ARBA00022989"/>
    </source>
</evidence>
<dbReference type="InterPro" id="IPR039428">
    <property type="entry name" value="NUOK/Mnh_C1-like"/>
</dbReference>
<dbReference type="GeneID" id="36947677"/>
<reference evidence="11" key="1">
    <citation type="journal article" date="2018" name="Mol. Phylogenet. Evol.">
        <title>Mitogenomics reveals phylogenetic relationships of caudofoveate aplacophoran molluscs.</title>
        <authorList>
            <person name="Mikkelsen N.T."/>
            <person name="Kocot K.M."/>
            <person name="Halanych K.M."/>
        </authorList>
    </citation>
    <scope>NUCLEOTIDE SEQUENCE</scope>
</reference>
<evidence type="ECO:0000256" key="10">
    <source>
        <dbReference type="SAM" id="Phobius"/>
    </source>
</evidence>
<evidence type="ECO:0000256" key="1">
    <source>
        <dbReference type="ARBA" id="ARBA00004141"/>
    </source>
</evidence>
<evidence type="ECO:0000256" key="7">
    <source>
        <dbReference type="ARBA" id="ARBA00023027"/>
    </source>
</evidence>
<evidence type="ECO:0000313" key="11">
    <source>
        <dbReference type="EMBL" id="AWH02124.1"/>
    </source>
</evidence>
<comment type="similarity">
    <text evidence="2">Belongs to the complex I subunit 4L family.</text>
</comment>
<protein>
    <recommendedName>
        <fullName evidence="3">NADH-ubiquinone oxidoreductase chain 4L</fullName>
    </recommendedName>
    <alternativeName>
        <fullName evidence="9">NADH dehydrogenase subunit 4L</fullName>
    </alternativeName>
</protein>
<name>A0A343X865_9MOLL</name>
<keyword evidence="11" id="KW-0496">Mitochondrion</keyword>
<keyword evidence="6 10" id="KW-1133">Transmembrane helix</keyword>
<evidence type="ECO:0000256" key="4">
    <source>
        <dbReference type="ARBA" id="ARBA00022692"/>
    </source>
</evidence>
<feature type="transmembrane region" description="Helical" evidence="10">
    <location>
        <begin position="61"/>
        <end position="84"/>
    </location>
</feature>
<dbReference type="RefSeq" id="YP_009489692.1">
    <property type="nucleotide sequence ID" value="NC_037876.1"/>
</dbReference>
<geneLocation type="mitochondrion" evidence="11"/>
<dbReference type="GO" id="GO:0016020">
    <property type="term" value="C:membrane"/>
    <property type="evidence" value="ECO:0007669"/>
    <property type="project" value="UniProtKB-SubCell"/>
</dbReference>
<dbReference type="AlphaFoldDB" id="A0A343X865"/>
<dbReference type="CTD" id="4539"/>
<gene>
    <name evidence="11" type="primary">ND4L</name>
</gene>
<sequence length="96" mass="10640">MMEKLSLLGIFMVFISLFTLSKQTTHLLNCLLSLEMMLLGLILLTVVILSMTMLNIMMPLFLLTLGACEASLGLCLLVTIMRYLGTDLTASSLYKC</sequence>
<keyword evidence="5" id="KW-1278">Translocase</keyword>
<comment type="subcellular location">
    <subcellularLocation>
        <location evidence="1">Membrane</location>
        <topology evidence="1">Multi-pass membrane protein</topology>
    </subcellularLocation>
</comment>
<dbReference type="Gene3D" id="1.10.287.3510">
    <property type="match status" value="1"/>
</dbReference>